<dbReference type="EMBL" id="FNHE01000002">
    <property type="protein sequence ID" value="SDL89234.1"/>
    <property type="molecule type" value="Genomic_DNA"/>
</dbReference>
<gene>
    <name evidence="2" type="ORF">SAMN05660642_01157</name>
</gene>
<dbReference type="RefSeq" id="WP_091214967.1">
    <property type="nucleotide sequence ID" value="NZ_FNHE01000002.1"/>
</dbReference>
<organism evidence="2 3">
    <name type="scientific">Geodermatophilus siccatus</name>
    <dbReference type="NCBI Taxonomy" id="1137991"/>
    <lineage>
        <taxon>Bacteria</taxon>
        <taxon>Bacillati</taxon>
        <taxon>Actinomycetota</taxon>
        <taxon>Actinomycetes</taxon>
        <taxon>Geodermatophilales</taxon>
        <taxon>Geodermatophilaceae</taxon>
        <taxon>Geodermatophilus</taxon>
    </lineage>
</organism>
<sequence>MTGAGPGTGAPLHHPVQTSPPVVLGSLADQLGADFASACAELARARLRRRDRDSREHRAAVEECSARVDVVLDLYLETCHAGRAVR</sequence>
<keyword evidence="3" id="KW-1185">Reference proteome</keyword>
<evidence type="ECO:0000256" key="1">
    <source>
        <dbReference type="SAM" id="MobiDB-lite"/>
    </source>
</evidence>
<dbReference type="STRING" id="1137991.SAMN05660642_01157"/>
<reference evidence="3" key="1">
    <citation type="submission" date="2016-10" db="EMBL/GenBank/DDBJ databases">
        <authorList>
            <person name="Varghese N."/>
            <person name="Submissions S."/>
        </authorList>
    </citation>
    <scope>NUCLEOTIDE SEQUENCE [LARGE SCALE GENOMIC DNA]</scope>
    <source>
        <strain evidence="3">DSM 45419</strain>
    </source>
</reference>
<evidence type="ECO:0000313" key="2">
    <source>
        <dbReference type="EMBL" id="SDL89234.1"/>
    </source>
</evidence>
<dbReference type="AlphaFoldDB" id="A0A1G9NS88"/>
<proteinExistence type="predicted"/>
<feature type="region of interest" description="Disordered" evidence="1">
    <location>
        <begin position="1"/>
        <end position="21"/>
    </location>
</feature>
<accession>A0A1G9NS88</accession>
<name>A0A1G9NS88_9ACTN</name>
<evidence type="ECO:0000313" key="3">
    <source>
        <dbReference type="Proteomes" id="UP000198680"/>
    </source>
</evidence>
<protein>
    <submittedName>
        <fullName evidence="2">Uncharacterized protein</fullName>
    </submittedName>
</protein>
<dbReference type="Proteomes" id="UP000198680">
    <property type="component" value="Unassembled WGS sequence"/>
</dbReference>